<dbReference type="PANTHER" id="PTHR32061">
    <property type="entry name" value="NMDA RECEPTOR SYNAPTONUCLEAR SIGNALING AND NEURONAL MIGRATION FACTOR"/>
    <property type="match status" value="1"/>
</dbReference>
<evidence type="ECO:0000313" key="3">
    <source>
        <dbReference type="Proteomes" id="UP000265080"/>
    </source>
</evidence>
<feature type="compositionally biased region" description="Polar residues" evidence="1">
    <location>
        <begin position="230"/>
        <end position="241"/>
    </location>
</feature>
<dbReference type="InterPro" id="IPR033374">
    <property type="entry name" value="NSMF"/>
</dbReference>
<protein>
    <submittedName>
        <fullName evidence="2">NMDA receptor synaptonuclear signaling and neuronal migration factor</fullName>
    </submittedName>
</protein>
<reference evidence="2" key="3">
    <citation type="submission" date="2025-09" db="UniProtKB">
        <authorList>
            <consortium name="Ensembl"/>
        </authorList>
    </citation>
    <scope>IDENTIFICATION</scope>
</reference>
<accession>A0A3P8SAB7</accession>
<dbReference type="GeneTree" id="ENSGT00390000000459"/>
<feature type="compositionally biased region" description="Basic and acidic residues" evidence="1">
    <location>
        <begin position="316"/>
        <end position="325"/>
    </location>
</feature>
<name>A0A3P8SAB7_AMPPE</name>
<evidence type="ECO:0000313" key="2">
    <source>
        <dbReference type="Ensembl" id="ENSAPEP00000009020.1"/>
    </source>
</evidence>
<evidence type="ECO:0000256" key="1">
    <source>
        <dbReference type="SAM" id="MobiDB-lite"/>
    </source>
</evidence>
<sequence>MGTAVSKRKNLRNDAISSVAAKVRAARAFGEYLSHTHPENRNGSAHLLCETLVGPDPELQSDTIGPDNNNHLHSCSNTKGCKDKPEPSLVKQPLGLLQPPLPSITISTKPPRLSLERSFSAEEDQQKFVECALQPARVYTITTQHGMLMSSGRGSKESLELDVLKEKSGSGGVGSRGGSVHGRGTTHHHAHHHHHLSQPPLQTSVSAHNIRSWGEGGKGEAECSGLACDSCSSAPSRSQGSLDLESASREAGKQHRRLERMWSVDRVTGLEREDTNWFPKENMFMSNVYLHLTSFAERRSKSFSRSWSDPTPVKTDSPHDPKDSGDLQTSCGTLDEGGLDDNIDWEEEREMERLACEGDDFVPPKIMLISSKVPKAEYVPTIIRRDDPSIIPILYVKEIEKKLTAYRRGSKFWRMLIFCQGGPGHLYLLKNKVATFAKVEKEEDMSQFWKRLSRFMSKVNPEPNLIHIMGCYVLGNPNGEKLFQKLKNLMRPYSVEFESPLELSAQGKEMIEMYFDFRLYRLWKTRQHSKLLDYEDFL</sequence>
<dbReference type="GO" id="GO:2001222">
    <property type="term" value="P:regulation of neuron migration"/>
    <property type="evidence" value="ECO:0007669"/>
    <property type="project" value="InterPro"/>
</dbReference>
<feature type="region of interest" description="Disordered" evidence="1">
    <location>
        <begin position="303"/>
        <end position="339"/>
    </location>
</feature>
<reference evidence="2 3" key="1">
    <citation type="submission" date="2018-03" db="EMBL/GenBank/DDBJ databases">
        <title>Finding Nemo's genes: A chromosome-scale reference assembly of the genome of the orange clownfish Amphiprion percula.</title>
        <authorList>
            <person name="Lehmann R."/>
        </authorList>
    </citation>
    <scope>NUCLEOTIDE SEQUENCE</scope>
</reference>
<dbReference type="AlphaFoldDB" id="A0A3P8SAB7"/>
<feature type="compositionally biased region" description="Gly residues" evidence="1">
    <location>
        <begin position="169"/>
        <end position="181"/>
    </location>
</feature>
<dbReference type="Ensembl" id="ENSAPET00000009269.1">
    <property type="protein sequence ID" value="ENSAPEP00000009020.1"/>
    <property type="gene ID" value="ENSAPEG00000006342.1"/>
</dbReference>
<dbReference type="Proteomes" id="UP000265080">
    <property type="component" value="Chromosome 16"/>
</dbReference>
<dbReference type="GO" id="GO:0048168">
    <property type="term" value="P:regulation of neuronal synaptic plasticity"/>
    <property type="evidence" value="ECO:0007669"/>
    <property type="project" value="InterPro"/>
</dbReference>
<proteinExistence type="predicted"/>
<reference evidence="2" key="2">
    <citation type="submission" date="2025-08" db="UniProtKB">
        <authorList>
            <consortium name="Ensembl"/>
        </authorList>
    </citation>
    <scope>IDENTIFICATION</scope>
</reference>
<feature type="compositionally biased region" description="Basic and acidic residues" evidence="1">
    <location>
        <begin position="246"/>
        <end position="256"/>
    </location>
</feature>
<feature type="region of interest" description="Disordered" evidence="1">
    <location>
        <begin position="224"/>
        <end position="256"/>
    </location>
</feature>
<keyword evidence="3" id="KW-1185">Reference proteome</keyword>
<feature type="region of interest" description="Disordered" evidence="1">
    <location>
        <begin position="166"/>
        <end position="203"/>
    </location>
</feature>
<feature type="compositionally biased region" description="Basic residues" evidence="1">
    <location>
        <begin position="184"/>
        <end position="196"/>
    </location>
</feature>
<organism evidence="2 3">
    <name type="scientific">Amphiprion percula</name>
    <name type="common">Orange clownfish</name>
    <name type="synonym">Lutjanus percula</name>
    <dbReference type="NCBI Taxonomy" id="161767"/>
    <lineage>
        <taxon>Eukaryota</taxon>
        <taxon>Metazoa</taxon>
        <taxon>Chordata</taxon>
        <taxon>Craniata</taxon>
        <taxon>Vertebrata</taxon>
        <taxon>Euteleostomi</taxon>
        <taxon>Actinopterygii</taxon>
        <taxon>Neopterygii</taxon>
        <taxon>Teleostei</taxon>
        <taxon>Neoteleostei</taxon>
        <taxon>Acanthomorphata</taxon>
        <taxon>Ovalentaria</taxon>
        <taxon>Pomacentridae</taxon>
        <taxon>Amphiprion</taxon>
    </lineage>
</organism>